<feature type="compositionally biased region" description="Acidic residues" evidence="1">
    <location>
        <begin position="1"/>
        <end position="10"/>
    </location>
</feature>
<gene>
    <name evidence="2" type="ORF">K933_03515</name>
</gene>
<evidence type="ECO:0000256" key="1">
    <source>
        <dbReference type="SAM" id="MobiDB-lite"/>
    </source>
</evidence>
<reference evidence="2 3" key="1">
    <citation type="journal article" date="2013" name="Genome Announc.">
        <title>Draft Genome Sequence of 'Candidatus Halobonum tyrrellensis' Strain G22, Isolated from the Hypersaline Waters of Lake Tyrrell, Australia.</title>
        <authorList>
            <person name="Ugalde J.A."/>
            <person name="Narasingarao P."/>
            <person name="Kuo S."/>
            <person name="Podell S."/>
            <person name="Allen E.E."/>
        </authorList>
    </citation>
    <scope>NUCLEOTIDE SEQUENCE [LARGE SCALE GENOMIC DNA]</scope>
    <source>
        <strain evidence="2 3">G22</strain>
    </source>
</reference>
<feature type="region of interest" description="Disordered" evidence="1">
    <location>
        <begin position="1"/>
        <end position="36"/>
    </location>
</feature>
<sequence>MDSEAGDDPDGGPGGTGRDAAPEVERSDGPEIERLRRENRRLKARLDEERQRRADLIDRYEALLPDGSDTDGDGRVSGDRGAVAARTERGDGDGDDADGRAANAVRDALLRGVAWGRRRVRALRSRR</sequence>
<accession>V4HII5</accession>
<feature type="compositionally biased region" description="Basic and acidic residues" evidence="1">
    <location>
        <begin position="20"/>
        <end position="36"/>
    </location>
</feature>
<dbReference type="EMBL" id="ASGZ01000008">
    <property type="protein sequence ID" value="ESP89593.1"/>
    <property type="molecule type" value="Genomic_DNA"/>
</dbReference>
<organism evidence="2 3">
    <name type="scientific">Candidatus Halobonum tyrrellensis G22</name>
    <dbReference type="NCBI Taxonomy" id="1324957"/>
    <lineage>
        <taxon>Archaea</taxon>
        <taxon>Methanobacteriati</taxon>
        <taxon>Methanobacteriota</taxon>
        <taxon>Stenosarchaea group</taxon>
        <taxon>Halobacteria</taxon>
        <taxon>Halobacteriales</taxon>
        <taxon>Haloferacaceae</taxon>
        <taxon>Candidatus Halobonum</taxon>
    </lineage>
</organism>
<protein>
    <submittedName>
        <fullName evidence="2">Uncharacterized protein</fullName>
    </submittedName>
</protein>
<name>V4HII5_9EURY</name>
<feature type="region of interest" description="Disordered" evidence="1">
    <location>
        <begin position="63"/>
        <end position="101"/>
    </location>
</feature>
<evidence type="ECO:0000313" key="2">
    <source>
        <dbReference type="EMBL" id="ESP89593.1"/>
    </source>
</evidence>
<dbReference type="AlphaFoldDB" id="V4HII5"/>
<dbReference type="RefSeq" id="WP_023393294.1">
    <property type="nucleotide sequence ID" value="NZ_ASGZ01000008.1"/>
</dbReference>
<evidence type="ECO:0000313" key="3">
    <source>
        <dbReference type="Proteomes" id="UP000017840"/>
    </source>
</evidence>
<comment type="caution">
    <text evidence="2">The sequence shown here is derived from an EMBL/GenBank/DDBJ whole genome shotgun (WGS) entry which is preliminary data.</text>
</comment>
<proteinExistence type="predicted"/>
<keyword evidence="3" id="KW-1185">Reference proteome</keyword>
<dbReference type="Proteomes" id="UP000017840">
    <property type="component" value="Unassembled WGS sequence"/>
</dbReference>